<gene>
    <name evidence="2" type="ORF">ASUIS_2215</name>
</gene>
<evidence type="ECO:0000256" key="1">
    <source>
        <dbReference type="SAM" id="Phobius"/>
    </source>
</evidence>
<dbReference type="EMBL" id="CP032100">
    <property type="protein sequence ID" value="AXX90643.1"/>
    <property type="molecule type" value="Genomic_DNA"/>
</dbReference>
<keyword evidence="1" id="KW-0472">Membrane</keyword>
<name>A0AAD0WRH8_9BACT</name>
<dbReference type="RefSeq" id="WP_118887220.1">
    <property type="nucleotide sequence ID" value="NZ_CP032100.1"/>
</dbReference>
<organism evidence="2 3">
    <name type="scientific">Arcobacter suis CECT 7833</name>
    <dbReference type="NCBI Taxonomy" id="663365"/>
    <lineage>
        <taxon>Bacteria</taxon>
        <taxon>Pseudomonadati</taxon>
        <taxon>Campylobacterota</taxon>
        <taxon>Epsilonproteobacteria</taxon>
        <taxon>Campylobacterales</taxon>
        <taxon>Arcobacteraceae</taxon>
        <taxon>Arcobacter</taxon>
    </lineage>
</organism>
<dbReference type="AlphaFoldDB" id="A0AAD0WRH8"/>
<accession>A0AAD0WRH8</accession>
<evidence type="ECO:0000313" key="2">
    <source>
        <dbReference type="EMBL" id="AXX90643.1"/>
    </source>
</evidence>
<feature type="transmembrane region" description="Helical" evidence="1">
    <location>
        <begin position="87"/>
        <end position="105"/>
    </location>
</feature>
<dbReference type="KEGG" id="asui:ASUIS_2215"/>
<evidence type="ECO:0000313" key="3">
    <source>
        <dbReference type="Proteomes" id="UP000263040"/>
    </source>
</evidence>
<keyword evidence="1" id="KW-0812">Transmembrane</keyword>
<dbReference type="Proteomes" id="UP000263040">
    <property type="component" value="Chromosome"/>
</dbReference>
<feature type="transmembrane region" description="Helical" evidence="1">
    <location>
        <begin position="56"/>
        <end position="75"/>
    </location>
</feature>
<feature type="transmembrane region" description="Helical" evidence="1">
    <location>
        <begin position="29"/>
        <end position="50"/>
    </location>
</feature>
<reference evidence="2 3" key="1">
    <citation type="submission" date="2018-08" db="EMBL/GenBank/DDBJ databases">
        <title>Complete genome of the Arcobacter suis type strain LMG 26152.</title>
        <authorList>
            <person name="Miller W.G."/>
            <person name="Yee E."/>
            <person name="Bono J.L."/>
        </authorList>
    </citation>
    <scope>NUCLEOTIDE SEQUENCE [LARGE SCALE GENOMIC DNA]</scope>
    <source>
        <strain evidence="2 3">CECT 7833</strain>
    </source>
</reference>
<feature type="transmembrane region" description="Helical" evidence="1">
    <location>
        <begin position="111"/>
        <end position="131"/>
    </location>
</feature>
<proteinExistence type="predicted"/>
<sequence length="132" mass="15290">MKKKKHNLLLPPSKCCLKKYLDMDVISKYGSLLAVLSIFLLQIYNLYIGYSFYTSLVSFFMNGIFLLTVLVKIEFVSIKIIEPHVNNILKVLIFVLVLNFFGYWLSEISLFNYVFAPISLLGAYLVFMLLIK</sequence>
<keyword evidence="3" id="KW-1185">Reference proteome</keyword>
<keyword evidence="1" id="KW-1133">Transmembrane helix</keyword>
<protein>
    <submittedName>
        <fullName evidence="2">Membrane protein</fullName>
    </submittedName>
</protein>